<dbReference type="GO" id="GO:0031591">
    <property type="term" value="P:wybutosine biosynthetic process"/>
    <property type="evidence" value="ECO:0007669"/>
    <property type="project" value="TreeGrafter"/>
</dbReference>
<dbReference type="EC" id="2.1.1.290" evidence="5"/>
<dbReference type="Pfam" id="PF13418">
    <property type="entry name" value="Beta-prop_TYW4"/>
    <property type="match status" value="1"/>
</dbReference>
<protein>
    <recommendedName>
        <fullName evidence="6">tRNA wybutosine-synthesizing protein 4</fullName>
        <ecNumber evidence="5">2.1.1.290</ecNumber>
        <ecNumber evidence="4">2.3.1.231</ecNumber>
    </recommendedName>
    <alternativeName>
        <fullName evidence="13">Leucine carboxyl methyltransferase 2</fullName>
    </alternativeName>
    <alternativeName>
        <fullName evidence="14">tRNA(Phe) (7-(3-amino-3-(methoxycarbonyl)propyl)wyosine(37)-N)-methoxycarbonyltransferase</fullName>
    </alternativeName>
    <alternativeName>
        <fullName evidence="12">tRNA(Phe) (7-(3-amino-3-carboxypropyl)wyosine(37)-O)-methyltransferase</fullName>
    </alternativeName>
</protein>
<evidence type="ECO:0000256" key="12">
    <source>
        <dbReference type="ARBA" id="ARBA00029750"/>
    </source>
</evidence>
<name>A0AB34KVG8_9PEZI</name>
<comment type="pathway">
    <text evidence="2">tRNA modification; wybutosine-tRNA(Phe) biosynthesis.</text>
</comment>
<dbReference type="Gene3D" id="2.120.10.80">
    <property type="entry name" value="Kelch-type beta propeller"/>
    <property type="match status" value="1"/>
</dbReference>
<evidence type="ECO:0000256" key="14">
    <source>
        <dbReference type="ARBA" id="ARBA00030847"/>
    </source>
</evidence>
<accession>A0AB34KVG8</accession>
<evidence type="ECO:0000256" key="1">
    <source>
        <dbReference type="ARBA" id="ARBA00001806"/>
    </source>
</evidence>
<evidence type="ECO:0000256" key="9">
    <source>
        <dbReference type="ARBA" id="ARBA00022691"/>
    </source>
</evidence>
<comment type="function">
    <text evidence="11">Probable S-adenosyl-L-methionine-dependent methyltransferase that acts as a component of the wybutosine biosynthesis pathway. Wybutosine is a hyper modified guanosine with a tricyclic base found at the 3'-position adjacent to the anticodon of eukaryotic phenylalanine tRNA. May methylate the carboxyl group of leucine residues to form alpha-leucine ester residues.</text>
</comment>
<evidence type="ECO:0000256" key="4">
    <source>
        <dbReference type="ARBA" id="ARBA00012155"/>
    </source>
</evidence>
<dbReference type="Gene3D" id="2.60.120.650">
    <property type="entry name" value="Cupin"/>
    <property type="match status" value="1"/>
</dbReference>
<keyword evidence="9" id="KW-0949">S-adenosyl-L-methionine</keyword>
<dbReference type="InterPro" id="IPR007213">
    <property type="entry name" value="Ppm1/Ppm2/Tcmp"/>
</dbReference>
<gene>
    <name evidence="17" type="ORF">WHR41_03211</name>
</gene>
<dbReference type="FunFam" id="2.60.120.650:FF:000043">
    <property type="entry name" value="tRNA wybutosine-synthesizing protein 4"/>
    <property type="match status" value="1"/>
</dbReference>
<reference evidence="17 18" key="1">
    <citation type="journal article" date="2020" name="Microbiol. Resour. Announc.">
        <title>Draft Genome Sequence of a Cladosporium Species Isolated from the Mesophotic Ascidian Didemnum maculosum.</title>
        <authorList>
            <person name="Gioti A."/>
            <person name="Siaperas R."/>
            <person name="Nikolaivits E."/>
            <person name="Le Goff G."/>
            <person name="Ouazzani J."/>
            <person name="Kotoulas G."/>
            <person name="Topakas E."/>
        </authorList>
    </citation>
    <scope>NUCLEOTIDE SEQUENCE [LARGE SCALE GENOMIC DNA]</scope>
    <source>
        <strain evidence="17 18">TM138-S3</strain>
    </source>
</reference>
<dbReference type="PANTHER" id="PTHR46529">
    <property type="entry name" value="TRNA WYBUTOSINE-SYNTHESIZING PROTEIN 4"/>
    <property type="match status" value="1"/>
</dbReference>
<dbReference type="PANTHER" id="PTHR46529:SF1">
    <property type="entry name" value="TRNA WYBUTOSINE-SYNTHESIZING PROTEIN 4"/>
    <property type="match status" value="1"/>
</dbReference>
<keyword evidence="8" id="KW-0808">Transferase</keyword>
<evidence type="ECO:0000256" key="10">
    <source>
        <dbReference type="ARBA" id="ARBA00022694"/>
    </source>
</evidence>
<dbReference type="PROSITE" id="PS51184">
    <property type="entry name" value="JMJC"/>
    <property type="match status" value="1"/>
</dbReference>
<dbReference type="InterPro" id="IPR003347">
    <property type="entry name" value="JmjC_dom"/>
</dbReference>
<evidence type="ECO:0000256" key="2">
    <source>
        <dbReference type="ARBA" id="ARBA00004797"/>
    </source>
</evidence>
<dbReference type="RefSeq" id="XP_069231122.1">
    <property type="nucleotide sequence ID" value="XM_069371817.1"/>
</dbReference>
<dbReference type="GO" id="GO:0008175">
    <property type="term" value="F:tRNA methyltransferase activity"/>
    <property type="evidence" value="ECO:0007669"/>
    <property type="project" value="TreeGrafter"/>
</dbReference>
<dbReference type="EMBL" id="JAAQHG020000008">
    <property type="protein sequence ID" value="KAL1588017.1"/>
    <property type="molecule type" value="Genomic_DNA"/>
</dbReference>
<dbReference type="Pfam" id="PF04072">
    <property type="entry name" value="LCM"/>
    <property type="match status" value="1"/>
</dbReference>
<comment type="catalytic activity">
    <reaction evidence="1">
        <text>7-[(3S)-3-amino-3-carboxypropyl]wyosine(37) in tRNA(Phe) + S-adenosyl-L-methionine = 7-[(3S)-(3-amino-3-methoxycarbonyl)propyl]wyosine(37) in tRNA(Phe) + S-adenosyl-L-homocysteine</text>
        <dbReference type="Rhea" id="RHEA:36903"/>
        <dbReference type="Rhea" id="RHEA-COMP:10379"/>
        <dbReference type="Rhea" id="RHEA-COMP:11844"/>
        <dbReference type="ChEBI" id="CHEBI:57856"/>
        <dbReference type="ChEBI" id="CHEBI:59789"/>
        <dbReference type="ChEBI" id="CHEBI:73543"/>
        <dbReference type="ChEBI" id="CHEBI:74275"/>
        <dbReference type="EC" id="2.1.1.290"/>
    </reaction>
</comment>
<dbReference type="Gene3D" id="3.40.50.150">
    <property type="entry name" value="Vaccinia Virus protein VP39"/>
    <property type="match status" value="1"/>
</dbReference>
<sequence>MVDPAKQKRDEFIMDTNNSSIVSKRSVEKLYYANEPQYFQEFTGKFKRRSPLINRGYWLRMRAIEHTVQKFLEEPSGKKKLVVNLGCGYDPLPWLFLGKIPEICNDAVFVDVDYPQLMLKKHAMIDRSDALKAVLPGLEKTDKASGLLCHSAHYTAIGCDLRNLDFLKLVLQEHLDAEACSVAILFVAEVSTAYMPTDGSQAVLEWAAGYDDARFCLLEQHIPDGRDHPFAQTMLKHFDKLRTPLHAIGTIDQMKDRFSNAGWPADGLNIKPLWDLWSDPFFLSPEQRRALDEIEPFDEWEEFALFGSHYFLMVATKPAPPSPASPSPPTQLTLPTPTPLTAIPLPKPHSHRRFASLLPPAIPPPAFPSLAEILPPTSAPQTSIALHAGLGTNERITTTATYTNSPATNTIPGPPLSAGLMCHTITPLPRSADCLLVGGRASPAQASAACWLRRNGVWEKAADLPEGRYRHNAVPVVGAEGDARVLVYGGKDSRGDVLDEGLLWTAGEGWKRVEEGGDGRPRARFGAVLTVDGEEGCKGLLIGGMGSDGCVLGDEWEWKLEGGKLVWTSREARADGTRYRFGAQVTKIGEEAVLVGGIVGKGMLGREDEVVGLESGRRYPLVGERPMLVGHSMHGQLVLGGGATCFSFGTYWSASSVLRLQSEGNEETHWRLQEEPESPKIAKQPTEIPIERLTLTDEKTFDHIRTTNKPAVLTNLDLGPCVTKWTPEYLKQTLGPDLPVIVHASPTPKMSFTSKNFTYETQPLSTFLDAIATGAHLYLRSLSATSPSKTPTNLATDFPALAPDFSLPPSLSSASTNAHSAPLRIAGPVAMWLHYDVMANVLCQIRGRKRLLLFPPADVTKLHFAPGASSSALDVFAASTACDPALASCSPHVADLSPGDVLYIPPLWLHAAVPLGGGAAEPSVGVNVFFRSLEGGYAAGRDVYGNRDLAAYEKGRKDVGMIARAFRGLPVEVRRFYLERLAGELGDLARGE</sequence>
<evidence type="ECO:0000313" key="18">
    <source>
        <dbReference type="Proteomes" id="UP000803884"/>
    </source>
</evidence>
<evidence type="ECO:0000256" key="15">
    <source>
        <dbReference type="ARBA" id="ARBA00049250"/>
    </source>
</evidence>
<dbReference type="Pfam" id="PF13621">
    <property type="entry name" value="Cupin_8"/>
    <property type="match status" value="1"/>
</dbReference>
<comment type="similarity">
    <text evidence="3">Belongs to the methyltransferase superfamily. LCMT family.</text>
</comment>
<dbReference type="SUPFAM" id="SSF51197">
    <property type="entry name" value="Clavaminate synthase-like"/>
    <property type="match status" value="1"/>
</dbReference>
<organism evidence="17 18">
    <name type="scientific">Cladosporium halotolerans</name>
    <dbReference type="NCBI Taxonomy" id="1052096"/>
    <lineage>
        <taxon>Eukaryota</taxon>
        <taxon>Fungi</taxon>
        <taxon>Dikarya</taxon>
        <taxon>Ascomycota</taxon>
        <taxon>Pezizomycotina</taxon>
        <taxon>Dothideomycetes</taxon>
        <taxon>Dothideomycetidae</taxon>
        <taxon>Cladosporiales</taxon>
        <taxon>Cladosporiaceae</taxon>
        <taxon>Cladosporium</taxon>
    </lineage>
</organism>
<dbReference type="InterPro" id="IPR015915">
    <property type="entry name" value="Kelch-typ_b-propeller"/>
</dbReference>
<dbReference type="EC" id="2.3.1.231" evidence="4"/>
<dbReference type="Proteomes" id="UP000803884">
    <property type="component" value="Unassembled WGS sequence"/>
</dbReference>
<dbReference type="InterPro" id="IPR041667">
    <property type="entry name" value="Cupin_8"/>
</dbReference>
<dbReference type="AlphaFoldDB" id="A0AB34KVG8"/>
<evidence type="ECO:0000256" key="11">
    <source>
        <dbReference type="ARBA" id="ARBA00025588"/>
    </source>
</evidence>
<evidence type="ECO:0000256" key="13">
    <source>
        <dbReference type="ARBA" id="ARBA00030231"/>
    </source>
</evidence>
<dbReference type="InterPro" id="IPR029063">
    <property type="entry name" value="SAM-dependent_MTases_sf"/>
</dbReference>
<evidence type="ECO:0000313" key="17">
    <source>
        <dbReference type="EMBL" id="KAL1588017.1"/>
    </source>
</evidence>
<evidence type="ECO:0000259" key="16">
    <source>
        <dbReference type="PROSITE" id="PS51184"/>
    </source>
</evidence>
<evidence type="ECO:0000256" key="7">
    <source>
        <dbReference type="ARBA" id="ARBA00022603"/>
    </source>
</evidence>
<proteinExistence type="inferred from homology"/>
<comment type="catalytic activity">
    <reaction evidence="15">
        <text>7-[(3S)-(3-amino-3-methoxycarbonyl)propyl]wyosine(37) in tRNA(Phe) + S-adenosyl-L-methionine + CO2 = wybutosine(37) in tRNA(Phe) + S-adenosyl-L-homocysteine + 2 H(+)</text>
        <dbReference type="Rhea" id="RHEA:37119"/>
        <dbReference type="Rhea" id="RHEA-COMP:11844"/>
        <dbReference type="Rhea" id="RHEA-COMP:11847"/>
        <dbReference type="ChEBI" id="CHEBI:15378"/>
        <dbReference type="ChEBI" id="CHEBI:16526"/>
        <dbReference type="ChEBI" id="CHEBI:57856"/>
        <dbReference type="ChEBI" id="CHEBI:59789"/>
        <dbReference type="ChEBI" id="CHEBI:73544"/>
        <dbReference type="ChEBI" id="CHEBI:74275"/>
        <dbReference type="EC" id="2.3.1.231"/>
    </reaction>
</comment>
<keyword evidence="18" id="KW-1185">Reference proteome</keyword>
<dbReference type="SUPFAM" id="SSF53335">
    <property type="entry name" value="S-adenosyl-L-methionine-dependent methyltransferases"/>
    <property type="match status" value="1"/>
</dbReference>
<dbReference type="SUPFAM" id="SSF117281">
    <property type="entry name" value="Kelch motif"/>
    <property type="match status" value="1"/>
</dbReference>
<evidence type="ECO:0000256" key="3">
    <source>
        <dbReference type="ARBA" id="ARBA00010703"/>
    </source>
</evidence>
<evidence type="ECO:0000256" key="8">
    <source>
        <dbReference type="ARBA" id="ARBA00022679"/>
    </source>
</evidence>
<dbReference type="GeneID" id="96004655"/>
<evidence type="ECO:0000256" key="5">
    <source>
        <dbReference type="ARBA" id="ARBA00012779"/>
    </source>
</evidence>
<evidence type="ECO:0000256" key="6">
    <source>
        <dbReference type="ARBA" id="ARBA00018045"/>
    </source>
</evidence>
<keyword evidence="10" id="KW-0819">tRNA processing</keyword>
<dbReference type="Gene3D" id="6.10.140.1470">
    <property type="match status" value="1"/>
</dbReference>
<keyword evidence="7" id="KW-0489">Methyltransferase</keyword>
<feature type="domain" description="JmjC" evidence="16">
    <location>
        <begin position="775"/>
        <end position="947"/>
    </location>
</feature>
<dbReference type="GO" id="GO:0030488">
    <property type="term" value="P:tRNA methylation"/>
    <property type="evidence" value="ECO:0007669"/>
    <property type="project" value="TreeGrafter"/>
</dbReference>
<comment type="caution">
    <text evidence="17">The sequence shown here is derived from an EMBL/GenBank/DDBJ whole genome shotgun (WGS) entry which is preliminary data.</text>
</comment>